<feature type="chain" id="PRO_5023057590" evidence="1">
    <location>
        <begin position="22"/>
        <end position="157"/>
    </location>
</feature>
<reference evidence="2 3" key="1">
    <citation type="submission" date="2019-07" db="EMBL/GenBank/DDBJ databases">
        <title>WGS assembly of Gossypium mustelinum.</title>
        <authorList>
            <person name="Chen Z.J."/>
            <person name="Sreedasyam A."/>
            <person name="Ando A."/>
            <person name="Song Q."/>
            <person name="De L."/>
            <person name="Hulse-Kemp A."/>
            <person name="Ding M."/>
            <person name="Ye W."/>
            <person name="Kirkbride R."/>
            <person name="Jenkins J."/>
            <person name="Plott C."/>
            <person name="Lovell J."/>
            <person name="Lin Y.-M."/>
            <person name="Vaughn R."/>
            <person name="Liu B."/>
            <person name="Li W."/>
            <person name="Simpson S."/>
            <person name="Scheffler B."/>
            <person name="Saski C."/>
            <person name="Grover C."/>
            <person name="Hu G."/>
            <person name="Conover J."/>
            <person name="Carlson J."/>
            <person name="Shu S."/>
            <person name="Boston L."/>
            <person name="Williams M."/>
            <person name="Peterson D."/>
            <person name="Mcgee K."/>
            <person name="Jones D."/>
            <person name="Wendel J."/>
            <person name="Stelly D."/>
            <person name="Grimwood J."/>
            <person name="Schmutz J."/>
        </authorList>
    </citation>
    <scope>NUCLEOTIDE SEQUENCE [LARGE SCALE GENOMIC DNA]</scope>
    <source>
        <strain evidence="2">1408120.09</strain>
    </source>
</reference>
<accession>A0A5D2VAM0</accession>
<proteinExistence type="predicted"/>
<gene>
    <name evidence="2" type="ORF">E1A91_D04G063300v1</name>
</gene>
<organism evidence="2 3">
    <name type="scientific">Gossypium mustelinum</name>
    <name type="common">Cotton</name>
    <name type="synonym">Gossypium caicoense</name>
    <dbReference type="NCBI Taxonomy" id="34275"/>
    <lineage>
        <taxon>Eukaryota</taxon>
        <taxon>Viridiplantae</taxon>
        <taxon>Streptophyta</taxon>
        <taxon>Embryophyta</taxon>
        <taxon>Tracheophyta</taxon>
        <taxon>Spermatophyta</taxon>
        <taxon>Magnoliopsida</taxon>
        <taxon>eudicotyledons</taxon>
        <taxon>Gunneridae</taxon>
        <taxon>Pentapetalae</taxon>
        <taxon>rosids</taxon>
        <taxon>malvids</taxon>
        <taxon>Malvales</taxon>
        <taxon>Malvaceae</taxon>
        <taxon>Malvoideae</taxon>
        <taxon>Gossypium</taxon>
    </lineage>
</organism>
<name>A0A5D2VAM0_GOSMU</name>
<evidence type="ECO:0000313" key="2">
    <source>
        <dbReference type="EMBL" id="TYI86408.1"/>
    </source>
</evidence>
<protein>
    <submittedName>
        <fullName evidence="2">Uncharacterized protein</fullName>
    </submittedName>
</protein>
<sequence length="157" mass="17526">MAGFRAKIFLVILNLEWVWMGDWVRYGAFNTAVFTVNVVKRTAHVITFINEDGDIATLMDDNDLYIVMRQHLKIFRIDVQLNTDRLGKPCALASQSSTPLRLPSLQPPSEGFNVAAADSSKQPVASCGNPCTTIDVFDPDPLRDGVLRVVIPEIYRC</sequence>
<dbReference type="Proteomes" id="UP000323597">
    <property type="component" value="Chromosome D04"/>
</dbReference>
<dbReference type="AlphaFoldDB" id="A0A5D2VAM0"/>
<dbReference type="EMBL" id="CM017652">
    <property type="protein sequence ID" value="TYI86408.1"/>
    <property type="molecule type" value="Genomic_DNA"/>
</dbReference>
<keyword evidence="3" id="KW-1185">Reference proteome</keyword>
<evidence type="ECO:0000256" key="1">
    <source>
        <dbReference type="SAM" id="SignalP"/>
    </source>
</evidence>
<evidence type="ECO:0000313" key="3">
    <source>
        <dbReference type="Proteomes" id="UP000323597"/>
    </source>
</evidence>
<keyword evidence="1" id="KW-0732">Signal</keyword>
<feature type="signal peptide" evidence="1">
    <location>
        <begin position="1"/>
        <end position="21"/>
    </location>
</feature>
<dbReference type="SUPFAM" id="SSF54277">
    <property type="entry name" value="CAD &amp; PB1 domains"/>
    <property type="match status" value="1"/>
</dbReference>